<gene>
    <name evidence="1" type="ORF">CJ014_00765</name>
</gene>
<dbReference type="RefSeq" id="WP_100078612.1">
    <property type="nucleotide sequence ID" value="NZ_NQVN01000001.1"/>
</dbReference>
<dbReference type="InterPro" id="IPR036388">
    <property type="entry name" value="WH-like_DNA-bd_sf"/>
</dbReference>
<evidence type="ECO:0000313" key="1">
    <source>
        <dbReference type="EMBL" id="PIP00668.1"/>
    </source>
</evidence>
<dbReference type="OrthoDB" id="8410638at2"/>
<dbReference type="Proteomes" id="UP000231070">
    <property type="component" value="Unassembled WGS sequence"/>
</dbReference>
<organism evidence="1 2">
    <name type="scientific">Pleomorphomonas carboxyditropha</name>
    <dbReference type="NCBI Taxonomy" id="2023338"/>
    <lineage>
        <taxon>Bacteria</taxon>
        <taxon>Pseudomonadati</taxon>
        <taxon>Pseudomonadota</taxon>
        <taxon>Alphaproteobacteria</taxon>
        <taxon>Hyphomicrobiales</taxon>
        <taxon>Pleomorphomonadaceae</taxon>
        <taxon>Pleomorphomonas</taxon>
    </lineage>
</organism>
<comment type="caution">
    <text evidence="1">The sequence shown here is derived from an EMBL/GenBank/DDBJ whole genome shotgun (WGS) entry which is preliminary data.</text>
</comment>
<dbReference type="Gene3D" id="1.10.10.10">
    <property type="entry name" value="Winged helix-like DNA-binding domain superfamily/Winged helix DNA-binding domain"/>
    <property type="match status" value="1"/>
</dbReference>
<dbReference type="EMBL" id="NQVN01000001">
    <property type="protein sequence ID" value="PIP00668.1"/>
    <property type="molecule type" value="Genomic_DNA"/>
</dbReference>
<proteinExistence type="predicted"/>
<keyword evidence="2" id="KW-1185">Reference proteome</keyword>
<name>A0A2G9X121_9HYPH</name>
<sequence>MSDDFEDADEVLSSGGDEYSPGSAFGMSAEVASVRVVSLEKIATLLDRDRNTISAWIKKGAPVLMRGDRSKGVPWRIDVADFVKWMVDQAKPSGGRAPDENDDDFDWDALLTKNSPTALAYRDDYAATRTREYKFAELERSLARIQPLLDLMAADRAMIAAKLHGIGRQVSQKDLSDLPRETIHRVQETIDKRIREALEGMRDDNEMMEEALALAES</sequence>
<evidence type="ECO:0000313" key="2">
    <source>
        <dbReference type="Proteomes" id="UP000231070"/>
    </source>
</evidence>
<protein>
    <recommendedName>
        <fullName evidence="3">Helix-turn-helix domain-containing protein</fullName>
    </recommendedName>
</protein>
<reference evidence="1 2" key="1">
    <citation type="submission" date="2017-08" db="EMBL/GenBank/DDBJ databases">
        <title>Pleomorphomonas carboxidotrophicus sp. nov., a new mesophilic hydrogenogenic carboxidotroph.</title>
        <authorList>
            <person name="Esquivel-Elizondo S."/>
            <person name="Krajmalnik-Brown R."/>
            <person name="Maldonado J."/>
        </authorList>
    </citation>
    <scope>NUCLEOTIDE SEQUENCE [LARGE SCALE GENOMIC DNA]</scope>
    <source>
        <strain evidence="1 2">SVCO-16</strain>
    </source>
</reference>
<dbReference type="AlphaFoldDB" id="A0A2G9X121"/>
<evidence type="ECO:0008006" key="3">
    <source>
        <dbReference type="Google" id="ProtNLM"/>
    </source>
</evidence>
<accession>A0A2G9X121</accession>